<dbReference type="EMBL" id="AP021861">
    <property type="protein sequence ID" value="BBO32267.1"/>
    <property type="molecule type" value="Genomic_DNA"/>
</dbReference>
<proteinExistence type="predicted"/>
<dbReference type="AlphaFoldDB" id="A0A5K7X8S8"/>
<gene>
    <name evidence="2" type="ORF">PLANPX_1879</name>
</gene>
<feature type="compositionally biased region" description="Polar residues" evidence="1">
    <location>
        <begin position="12"/>
        <end position="25"/>
    </location>
</feature>
<dbReference type="Proteomes" id="UP000326837">
    <property type="component" value="Chromosome"/>
</dbReference>
<protein>
    <submittedName>
        <fullName evidence="2">Uncharacterized protein</fullName>
    </submittedName>
</protein>
<dbReference type="KEGG" id="lpav:PLANPX_1879"/>
<evidence type="ECO:0000313" key="3">
    <source>
        <dbReference type="Proteomes" id="UP000326837"/>
    </source>
</evidence>
<sequence length="99" mass="10706">MKAADPVDIVASNESDVSAEQSVASDSPPEHSADVGGRLIEARSVTEAAALNMAGAILDETEPKTHKRELIQSLSELLEAYGLLRAARTLRERYIRETD</sequence>
<name>A0A5K7X8S8_9BACT</name>
<organism evidence="2 3">
    <name type="scientific">Lacipirellula parvula</name>
    <dbReference type="NCBI Taxonomy" id="2650471"/>
    <lineage>
        <taxon>Bacteria</taxon>
        <taxon>Pseudomonadati</taxon>
        <taxon>Planctomycetota</taxon>
        <taxon>Planctomycetia</taxon>
        <taxon>Pirellulales</taxon>
        <taxon>Lacipirellulaceae</taxon>
        <taxon>Lacipirellula</taxon>
    </lineage>
</organism>
<accession>A0A5K7X8S8</accession>
<feature type="region of interest" description="Disordered" evidence="1">
    <location>
        <begin position="1"/>
        <end position="35"/>
    </location>
</feature>
<evidence type="ECO:0000256" key="1">
    <source>
        <dbReference type="SAM" id="MobiDB-lite"/>
    </source>
</evidence>
<evidence type="ECO:0000313" key="2">
    <source>
        <dbReference type="EMBL" id="BBO32267.1"/>
    </source>
</evidence>
<keyword evidence="3" id="KW-1185">Reference proteome</keyword>
<reference evidence="3" key="1">
    <citation type="submission" date="2019-10" db="EMBL/GenBank/DDBJ databases">
        <title>Lacipirellula parvula gen. nov., sp. nov., representing a lineage of planctomycetes widespread in freshwater anoxic habitats, and description of the family Lacipirellulaceae.</title>
        <authorList>
            <person name="Dedysh S.N."/>
            <person name="Kulichevskaya I.S."/>
            <person name="Beletsky A.V."/>
            <person name="Rakitin A.L."/>
            <person name="Mardanov A.V."/>
            <person name="Ivanova A.A."/>
            <person name="Saltykova V.X."/>
            <person name="Rijpstra W.I.C."/>
            <person name="Sinninghe Damste J.S."/>
            <person name="Ravin N.V."/>
        </authorList>
    </citation>
    <scope>NUCLEOTIDE SEQUENCE [LARGE SCALE GENOMIC DNA]</scope>
    <source>
        <strain evidence="3">PX69</strain>
    </source>
</reference>
<dbReference type="RefSeq" id="WP_152098260.1">
    <property type="nucleotide sequence ID" value="NZ_AP021861.1"/>
</dbReference>